<evidence type="ECO:0000256" key="4">
    <source>
        <dbReference type="ARBA" id="ARBA00022833"/>
    </source>
</evidence>
<keyword evidence="3" id="KW-0863">Zinc-finger</keyword>
<comment type="subcellular location">
    <subcellularLocation>
        <location evidence="1">Nucleus</location>
    </subcellularLocation>
</comment>
<dbReference type="InterPro" id="IPR052115">
    <property type="entry name" value="NEXT_complex_subunit_ZCCHC8"/>
</dbReference>
<keyword evidence="6" id="KW-0175">Coiled coil</keyword>
<dbReference type="InterPro" id="IPR006568">
    <property type="entry name" value="PSP_pro-rich"/>
</dbReference>
<proteinExistence type="predicted"/>
<dbReference type="InParanoid" id="A0A5N4ACB1"/>
<dbReference type="AlphaFoldDB" id="A0A5N4ACB1"/>
<feature type="domain" description="PSP proline-rich" evidence="7">
    <location>
        <begin position="342"/>
        <end position="395"/>
    </location>
</feature>
<dbReference type="SMART" id="SM00581">
    <property type="entry name" value="PSP"/>
    <property type="match status" value="1"/>
</dbReference>
<keyword evidence="5" id="KW-0539">Nucleus</keyword>
<keyword evidence="4" id="KW-0862">Zinc</keyword>
<evidence type="ECO:0000256" key="3">
    <source>
        <dbReference type="ARBA" id="ARBA00022771"/>
    </source>
</evidence>
<dbReference type="Proteomes" id="UP000327044">
    <property type="component" value="Unassembled WGS sequence"/>
</dbReference>
<dbReference type="GO" id="GO:0003723">
    <property type="term" value="F:RNA binding"/>
    <property type="evidence" value="ECO:0007669"/>
    <property type="project" value="TreeGrafter"/>
</dbReference>
<accession>A0A5N4ACB1</accession>
<dbReference type="PANTHER" id="PTHR13316:SF0">
    <property type="entry name" value="ZINC FINGER CCHC DOMAIN-CONTAINING PROTEIN 8"/>
    <property type="match status" value="1"/>
</dbReference>
<evidence type="ECO:0000256" key="5">
    <source>
        <dbReference type="ARBA" id="ARBA00023242"/>
    </source>
</evidence>
<reference evidence="8 9" key="1">
    <citation type="journal article" date="2018" name="Elife">
        <title>Firefly genomes illuminate parallel origins of bioluminescence in beetles.</title>
        <authorList>
            <person name="Fallon T.R."/>
            <person name="Lower S.E."/>
            <person name="Chang C.H."/>
            <person name="Bessho-Uehara M."/>
            <person name="Martin G.J."/>
            <person name="Bewick A.J."/>
            <person name="Behringer M."/>
            <person name="Debat H.J."/>
            <person name="Wong I."/>
            <person name="Day J.C."/>
            <person name="Suvorov A."/>
            <person name="Silva C.J."/>
            <person name="Stanger-Hall K.F."/>
            <person name="Hall D.W."/>
            <person name="Schmitz R.J."/>
            <person name="Nelson D.R."/>
            <person name="Lewis S.M."/>
            <person name="Shigenobu S."/>
            <person name="Bybee S.M."/>
            <person name="Larracuente A.M."/>
            <person name="Oba Y."/>
            <person name="Weng J.K."/>
        </authorList>
    </citation>
    <scope>NUCLEOTIDE SEQUENCE [LARGE SCALE GENOMIC DNA]</scope>
    <source>
        <strain evidence="8">1611_PpyrPB1</strain>
        <tissue evidence="8">Whole body</tissue>
    </source>
</reference>
<evidence type="ECO:0000313" key="9">
    <source>
        <dbReference type="Proteomes" id="UP000327044"/>
    </source>
</evidence>
<dbReference type="EMBL" id="VVIM01000008">
    <property type="protein sequence ID" value="KAB0794954.1"/>
    <property type="molecule type" value="Genomic_DNA"/>
</dbReference>
<evidence type="ECO:0000256" key="2">
    <source>
        <dbReference type="ARBA" id="ARBA00022723"/>
    </source>
</evidence>
<organism evidence="8 9">
    <name type="scientific">Photinus pyralis</name>
    <name type="common">Common eastern firefly</name>
    <name type="synonym">Lampyris pyralis</name>
    <dbReference type="NCBI Taxonomy" id="7054"/>
    <lineage>
        <taxon>Eukaryota</taxon>
        <taxon>Metazoa</taxon>
        <taxon>Ecdysozoa</taxon>
        <taxon>Arthropoda</taxon>
        <taxon>Hexapoda</taxon>
        <taxon>Insecta</taxon>
        <taxon>Pterygota</taxon>
        <taxon>Neoptera</taxon>
        <taxon>Endopterygota</taxon>
        <taxon>Coleoptera</taxon>
        <taxon>Polyphaga</taxon>
        <taxon>Elateriformia</taxon>
        <taxon>Elateroidea</taxon>
        <taxon>Lampyridae</taxon>
        <taxon>Lampyrinae</taxon>
        <taxon>Photinus</taxon>
    </lineage>
</organism>
<name>A0A5N4ACB1_PHOPY</name>
<dbReference type="PANTHER" id="PTHR13316">
    <property type="entry name" value="ZINC FINGER, CCHC DOMAIN CONTAINING 8"/>
    <property type="match status" value="1"/>
</dbReference>
<dbReference type="GO" id="GO:0008270">
    <property type="term" value="F:zinc ion binding"/>
    <property type="evidence" value="ECO:0007669"/>
    <property type="project" value="UniProtKB-KW"/>
</dbReference>
<evidence type="ECO:0000259" key="7">
    <source>
        <dbReference type="SMART" id="SM00581"/>
    </source>
</evidence>
<keyword evidence="2" id="KW-0479">Metal-binding</keyword>
<dbReference type="FunCoup" id="A0A5N4ACB1">
    <property type="interactions" value="95"/>
</dbReference>
<dbReference type="Pfam" id="PF04046">
    <property type="entry name" value="PSP"/>
    <property type="match status" value="1"/>
</dbReference>
<evidence type="ECO:0000256" key="6">
    <source>
        <dbReference type="SAM" id="Coils"/>
    </source>
</evidence>
<gene>
    <name evidence="8" type="ORF">PPYR_11793</name>
</gene>
<feature type="coiled-coil region" evidence="6">
    <location>
        <begin position="120"/>
        <end position="154"/>
    </location>
</feature>
<evidence type="ECO:0000313" key="8">
    <source>
        <dbReference type="EMBL" id="KAB0794954.1"/>
    </source>
</evidence>
<keyword evidence="9" id="KW-1185">Reference proteome</keyword>
<sequence length="638" mass="71852">MVKPRKGDGARSSRGTVIELSDDDCVLDISCPDDIEIVELGRNTPSQVVTSQSYDSGVEFASQVSVDGGSQDISDLTTVPTESVELSSQESDKTADPIDITDSAASQDSQDVIVLDVESAVNAQDSNSDSKKRLLQLEEEIQQLKAENEALKSSTCSCQTIKDAIITIRFDSLNSFNTYQEAICKLFKECIDLELDERKDDLLIRIYKDGTINRNEWVVLDELEVTLPLDKRKKRRKRKISVEESESLNDTFVLDTTPSLSTNKNNLRYESKFDIASAINKGADEVPKAGSGTCFNCDGSHNLRDCPHPKDYAKIQLARQKFKPQNKSTVYRRYHLDCDQKFEVFKPGQISTKLQEALGIRHYQLPEYIYRMRKLGYPPGWFSEIVDSRDSNLVLFDFNGKGAEEQKKMVPDLDMNQIIDYHGFNIPLRKGFKDEHRLYDSPPYSKELSKSKMKAFLDQYTKDNLNSCEMEVDHVASDKEVEVINVLKDDKAEPVKKTSSPTLDELEIKKKKLLDQLTEDVGSNSVSESKIDTDTTIDNFVTLDETGPDATAEAGELDDSTIEKQCESPILKTIKTSYFGTPLIKGASPYSRLPHCDNFTKNVSDVINFENLPNSTGKYDQMVVVIEKVRRSLNNKKS</sequence>
<comment type="caution">
    <text evidence="8">The sequence shown here is derived from an EMBL/GenBank/DDBJ whole genome shotgun (WGS) entry which is preliminary data.</text>
</comment>
<protein>
    <recommendedName>
        <fullName evidence="7">PSP proline-rich domain-containing protein</fullName>
    </recommendedName>
</protein>
<dbReference type="GO" id="GO:0071013">
    <property type="term" value="C:catalytic step 2 spliceosome"/>
    <property type="evidence" value="ECO:0007669"/>
    <property type="project" value="TreeGrafter"/>
</dbReference>
<evidence type="ECO:0000256" key="1">
    <source>
        <dbReference type="ARBA" id="ARBA00004123"/>
    </source>
</evidence>
<dbReference type="OrthoDB" id="8026949at2759"/>